<proteinExistence type="predicted"/>
<evidence type="ECO:0000313" key="1">
    <source>
        <dbReference type="EMBL" id="MBB6566268.1"/>
    </source>
</evidence>
<evidence type="ECO:0000313" key="4">
    <source>
        <dbReference type="Proteomes" id="UP000553957"/>
    </source>
</evidence>
<name>A0A7Y4P2F6_9ACTN</name>
<gene>
    <name evidence="1" type="ORF">HNR71_001905</name>
    <name evidence="2" type="ORF">HPO96_22740</name>
</gene>
<evidence type="ECO:0000313" key="3">
    <source>
        <dbReference type="Proteomes" id="UP000534306"/>
    </source>
</evidence>
<dbReference type="AlphaFoldDB" id="A0A7Y4P2F6"/>
<reference evidence="2 3" key="1">
    <citation type="submission" date="2020-05" db="EMBL/GenBank/DDBJ databases">
        <title>Genome sequence of Kribbella sandramycini ATCC 39419.</title>
        <authorList>
            <person name="Maclea K.S."/>
            <person name="Fair J.L."/>
        </authorList>
    </citation>
    <scope>NUCLEOTIDE SEQUENCE [LARGE SCALE GENOMIC DNA]</scope>
    <source>
        <strain evidence="2 3">ATCC 39419</strain>
    </source>
</reference>
<reference evidence="1 4" key="2">
    <citation type="submission" date="2020-08" db="EMBL/GenBank/DDBJ databases">
        <title>Sequencing the genomes of 1000 actinobacteria strains.</title>
        <authorList>
            <person name="Klenk H.-P."/>
        </authorList>
    </citation>
    <scope>NUCLEOTIDE SEQUENCE [LARGE SCALE GENOMIC DNA]</scope>
    <source>
        <strain evidence="1 4">DSM 15626</strain>
    </source>
</reference>
<dbReference type="Proteomes" id="UP000534306">
    <property type="component" value="Unassembled WGS sequence"/>
</dbReference>
<dbReference type="RefSeq" id="WP_171675690.1">
    <property type="nucleotide sequence ID" value="NZ_BAAAGT010000010.1"/>
</dbReference>
<dbReference type="EMBL" id="JACHKF010000001">
    <property type="protein sequence ID" value="MBB6566268.1"/>
    <property type="molecule type" value="Genomic_DNA"/>
</dbReference>
<evidence type="ECO:0008006" key="5">
    <source>
        <dbReference type="Google" id="ProtNLM"/>
    </source>
</evidence>
<sequence>MAGPFIQGLTEEMAHHANQTSQYAQLLGDNVRRSEGATLDLGAAMRGEAYQANVQGHDNWSQSAALRGQLQAEVQADGTSQIGGHYGQLSMNNVQSLNAAQPTA</sequence>
<keyword evidence="3" id="KW-1185">Reference proteome</keyword>
<evidence type="ECO:0000313" key="2">
    <source>
        <dbReference type="EMBL" id="NOL43069.1"/>
    </source>
</evidence>
<organism evidence="2 3">
    <name type="scientific">Kribbella sandramycini</name>
    <dbReference type="NCBI Taxonomy" id="60450"/>
    <lineage>
        <taxon>Bacteria</taxon>
        <taxon>Bacillati</taxon>
        <taxon>Actinomycetota</taxon>
        <taxon>Actinomycetes</taxon>
        <taxon>Propionibacteriales</taxon>
        <taxon>Kribbellaceae</taxon>
        <taxon>Kribbella</taxon>
    </lineage>
</organism>
<accession>A0A7Y4P2F6</accession>
<protein>
    <recommendedName>
        <fullName evidence="5">Excreted virulence factor EspC (Type VII ESX diderm)</fullName>
    </recommendedName>
</protein>
<dbReference type="EMBL" id="JABJRC010000005">
    <property type="protein sequence ID" value="NOL43069.1"/>
    <property type="molecule type" value="Genomic_DNA"/>
</dbReference>
<dbReference type="Proteomes" id="UP000553957">
    <property type="component" value="Unassembled WGS sequence"/>
</dbReference>
<comment type="caution">
    <text evidence="2">The sequence shown here is derived from an EMBL/GenBank/DDBJ whole genome shotgun (WGS) entry which is preliminary data.</text>
</comment>